<dbReference type="Proteomes" id="UP000292702">
    <property type="component" value="Unassembled WGS sequence"/>
</dbReference>
<gene>
    <name evidence="2" type="ORF">EIP91_009602</name>
</gene>
<dbReference type="EMBL" id="RWJN01000550">
    <property type="protein sequence ID" value="TCD60749.1"/>
    <property type="molecule type" value="Genomic_DNA"/>
</dbReference>
<feature type="compositionally biased region" description="Acidic residues" evidence="1">
    <location>
        <begin position="456"/>
        <end position="470"/>
    </location>
</feature>
<comment type="caution">
    <text evidence="2">The sequence shown here is derived from an EMBL/GenBank/DDBJ whole genome shotgun (WGS) entry which is preliminary data.</text>
</comment>
<feature type="compositionally biased region" description="Acidic residues" evidence="1">
    <location>
        <begin position="403"/>
        <end position="425"/>
    </location>
</feature>
<dbReference type="AlphaFoldDB" id="A0A4R0R9J7"/>
<evidence type="ECO:0000256" key="1">
    <source>
        <dbReference type="SAM" id="MobiDB-lite"/>
    </source>
</evidence>
<keyword evidence="3" id="KW-1185">Reference proteome</keyword>
<organism evidence="2 3">
    <name type="scientific">Steccherinum ochraceum</name>
    <dbReference type="NCBI Taxonomy" id="92696"/>
    <lineage>
        <taxon>Eukaryota</taxon>
        <taxon>Fungi</taxon>
        <taxon>Dikarya</taxon>
        <taxon>Basidiomycota</taxon>
        <taxon>Agaricomycotina</taxon>
        <taxon>Agaricomycetes</taxon>
        <taxon>Polyporales</taxon>
        <taxon>Steccherinaceae</taxon>
        <taxon>Steccherinum</taxon>
    </lineage>
</organism>
<protein>
    <submittedName>
        <fullName evidence="2">Uncharacterized protein</fullName>
    </submittedName>
</protein>
<name>A0A4R0R9J7_9APHY</name>
<reference evidence="2 3" key="1">
    <citation type="submission" date="2018-11" db="EMBL/GenBank/DDBJ databases">
        <title>Genome assembly of Steccherinum ochraceum LE-BIN_3174, the white-rot fungus of the Steccherinaceae family (The Residual Polyporoid clade, Polyporales, Basidiomycota).</title>
        <authorList>
            <person name="Fedorova T.V."/>
            <person name="Glazunova O.A."/>
            <person name="Landesman E.O."/>
            <person name="Moiseenko K.V."/>
            <person name="Psurtseva N.V."/>
            <person name="Savinova O.S."/>
            <person name="Shakhova N.V."/>
            <person name="Tyazhelova T.V."/>
            <person name="Vasina D.V."/>
        </authorList>
    </citation>
    <scope>NUCLEOTIDE SEQUENCE [LARGE SCALE GENOMIC DNA]</scope>
    <source>
        <strain evidence="2 3">LE-BIN_3174</strain>
    </source>
</reference>
<sequence>MRAIYTSAVSEIVTRCPHITKLAFGPTFIGFPSLRDQQIPLNTDMAFDYQLYDHLRDIFPQLTAWIIWDDCFPPGTTPPTYPPMQMLDQMPNLVYLDVPLGPLFTRATSGTTPSLEYPPLSLPYLEDMTVCHDDLHLALEPLSKWQLPRLRRINLQDRAWYGNAYPAGNDVRRLPSAAAITAFCRAHSATMKKFTLSCRYTLKAQDVVLSAIKHLAASLEYVVLPLAWPQEAIDAILSLLPIDEKPDQLHVDLWGPHPYPSPDPFGHELRCRKAGNHLLVGGEGRLRPNVRILDPTLSYIPNVLRVFRPSTRPPLDAPVFHSYFGMHIVETRFALFQLGSESLFIWRTHAGEGEMQSLLRREHFSFEEWSSGQLELSHRDRCDYAAQKFSTLRSYEEHANESEGGDEDEGDAMDEDSESSIDTDYEPPSTDGPWSQSMSDNDEPYVYSSAPLGDSDSGEDELSEYGDEVVEYPPPGQEDAFERVEDVLEVFRDTLRSADSIGVVQYTHC</sequence>
<feature type="region of interest" description="Disordered" evidence="1">
    <location>
        <begin position="393"/>
        <end position="478"/>
    </location>
</feature>
<proteinExistence type="predicted"/>
<evidence type="ECO:0000313" key="2">
    <source>
        <dbReference type="EMBL" id="TCD60749.1"/>
    </source>
</evidence>
<accession>A0A4R0R9J7</accession>
<evidence type="ECO:0000313" key="3">
    <source>
        <dbReference type="Proteomes" id="UP000292702"/>
    </source>
</evidence>